<reference evidence="3" key="1">
    <citation type="journal article" date="2019" name="Int. J. Syst. Evol. Microbiol.">
        <title>The Global Catalogue of Microorganisms (GCM) 10K type strain sequencing project: providing services to taxonomists for standard genome sequencing and annotation.</title>
        <authorList>
            <consortium name="The Broad Institute Genomics Platform"/>
            <consortium name="The Broad Institute Genome Sequencing Center for Infectious Disease"/>
            <person name="Wu L."/>
            <person name="Ma J."/>
        </authorList>
    </citation>
    <scope>NUCLEOTIDE SEQUENCE [LARGE SCALE GENOMIC DNA]</scope>
    <source>
        <strain evidence="3">KCTC 52237</strain>
    </source>
</reference>
<evidence type="ECO:0000313" key="3">
    <source>
        <dbReference type="Proteomes" id="UP001595555"/>
    </source>
</evidence>
<accession>A0ABV7FAV0</accession>
<dbReference type="EMBL" id="JBHRTF010000002">
    <property type="protein sequence ID" value="MFC3114670.1"/>
    <property type="molecule type" value="Genomic_DNA"/>
</dbReference>
<dbReference type="RefSeq" id="WP_378116219.1">
    <property type="nucleotide sequence ID" value="NZ_JBHRTF010000002.1"/>
</dbReference>
<comment type="caution">
    <text evidence="2">The sequence shown here is derived from an EMBL/GenBank/DDBJ whole genome shotgun (WGS) entry which is preliminary data.</text>
</comment>
<dbReference type="PANTHER" id="PTHR34978">
    <property type="entry name" value="POSSIBLE SENSOR-TRANSDUCER PROTEIN BLAR"/>
    <property type="match status" value="1"/>
</dbReference>
<protein>
    <submittedName>
        <fullName evidence="2">M56 family metallopeptidase</fullName>
    </submittedName>
</protein>
<keyword evidence="3" id="KW-1185">Reference proteome</keyword>
<dbReference type="Proteomes" id="UP001595555">
    <property type="component" value="Unassembled WGS sequence"/>
</dbReference>
<dbReference type="InterPro" id="IPR052173">
    <property type="entry name" value="Beta-lactam_resp_regulator"/>
</dbReference>
<feature type="domain" description="Peptidase M56" evidence="1">
    <location>
        <begin position="8"/>
        <end position="99"/>
    </location>
</feature>
<evidence type="ECO:0000259" key="1">
    <source>
        <dbReference type="Pfam" id="PF05569"/>
    </source>
</evidence>
<dbReference type="CDD" id="cd07341">
    <property type="entry name" value="M56_BlaR1_MecR1_like"/>
    <property type="match status" value="1"/>
</dbReference>
<sequence length="249" mass="28010">MSWLREFLRLSTLIISPCVIGHLKPVVLLPAGIFLQMNQQQVEAILLHELAHVRRQDFLVGLLQALLKNLFFFNPFVYWICNQIDKEREYACDDFALTITNDPMLFANTLKEFADMNIHQSNAMRITGKKILLARITRLFRKQKPAAALEKSLLTSIFIGLSSLTIALCVNAETDKLNRKKISIDVANVDAQTVLNEINQRCGTTQTLTTGSNEKLTLVLEDVSCKDALQLVIDFASGSAETEALSEKR</sequence>
<dbReference type="InterPro" id="IPR008756">
    <property type="entry name" value="Peptidase_M56"/>
</dbReference>
<dbReference type="PANTHER" id="PTHR34978:SF3">
    <property type="entry name" value="SLR0241 PROTEIN"/>
    <property type="match status" value="1"/>
</dbReference>
<gene>
    <name evidence="2" type="ORF">ACFODX_03810</name>
</gene>
<proteinExistence type="predicted"/>
<dbReference type="Pfam" id="PF05569">
    <property type="entry name" value="Peptidase_M56"/>
    <property type="match status" value="1"/>
</dbReference>
<evidence type="ECO:0000313" key="2">
    <source>
        <dbReference type="EMBL" id="MFC3114670.1"/>
    </source>
</evidence>
<organism evidence="2 3">
    <name type="scientific">Cellvibrio fontiphilus</name>
    <dbReference type="NCBI Taxonomy" id="1815559"/>
    <lineage>
        <taxon>Bacteria</taxon>
        <taxon>Pseudomonadati</taxon>
        <taxon>Pseudomonadota</taxon>
        <taxon>Gammaproteobacteria</taxon>
        <taxon>Cellvibrionales</taxon>
        <taxon>Cellvibrionaceae</taxon>
        <taxon>Cellvibrio</taxon>
    </lineage>
</organism>
<dbReference type="Gene3D" id="3.30.2010.10">
    <property type="entry name" value="Metalloproteases ('zincins'), catalytic domain"/>
    <property type="match status" value="1"/>
</dbReference>
<name>A0ABV7FAV0_9GAMM</name>